<feature type="transmembrane region" description="Helical" evidence="1">
    <location>
        <begin position="68"/>
        <end position="87"/>
    </location>
</feature>
<evidence type="ECO:0000313" key="2">
    <source>
        <dbReference type="EMBL" id="GAA4112289.1"/>
    </source>
</evidence>
<sequence length="89" mass="10480">MVTLNKKNLNKTSVFKPYSGAITTNKVKKRLKTGLLLHPTGNDMDDVLYKTNVFYLNLMIFIKRYWDIISYLLVLMFTLFLIIWLFGNL</sequence>
<keyword evidence="1" id="KW-1133">Transmembrane helix</keyword>
<keyword evidence="1" id="KW-0812">Transmembrane</keyword>
<proteinExistence type="predicted"/>
<dbReference type="EMBL" id="BAABCW010000003">
    <property type="protein sequence ID" value="GAA4112289.1"/>
    <property type="molecule type" value="Genomic_DNA"/>
</dbReference>
<organism evidence="2 3">
    <name type="scientific">Aquimarina addita</name>
    <dbReference type="NCBI Taxonomy" id="870485"/>
    <lineage>
        <taxon>Bacteria</taxon>
        <taxon>Pseudomonadati</taxon>
        <taxon>Bacteroidota</taxon>
        <taxon>Flavobacteriia</taxon>
        <taxon>Flavobacteriales</taxon>
        <taxon>Flavobacteriaceae</taxon>
        <taxon>Aquimarina</taxon>
    </lineage>
</organism>
<reference evidence="3" key="1">
    <citation type="journal article" date="2019" name="Int. J. Syst. Evol. Microbiol.">
        <title>The Global Catalogue of Microorganisms (GCM) 10K type strain sequencing project: providing services to taxonomists for standard genome sequencing and annotation.</title>
        <authorList>
            <consortium name="The Broad Institute Genomics Platform"/>
            <consortium name="The Broad Institute Genome Sequencing Center for Infectious Disease"/>
            <person name="Wu L."/>
            <person name="Ma J."/>
        </authorList>
    </citation>
    <scope>NUCLEOTIDE SEQUENCE [LARGE SCALE GENOMIC DNA]</scope>
    <source>
        <strain evidence="3">JCM 17106</strain>
    </source>
</reference>
<accession>A0ABP7XFM3</accession>
<gene>
    <name evidence="2" type="ORF">GCM10022393_10620</name>
</gene>
<evidence type="ECO:0000313" key="3">
    <source>
        <dbReference type="Proteomes" id="UP001500459"/>
    </source>
</evidence>
<name>A0ABP7XFM3_9FLAO</name>
<keyword evidence="1" id="KW-0472">Membrane</keyword>
<comment type="caution">
    <text evidence="2">The sequence shown here is derived from an EMBL/GenBank/DDBJ whole genome shotgun (WGS) entry which is preliminary data.</text>
</comment>
<evidence type="ECO:0000256" key="1">
    <source>
        <dbReference type="SAM" id="Phobius"/>
    </source>
</evidence>
<keyword evidence="3" id="KW-1185">Reference proteome</keyword>
<protein>
    <submittedName>
        <fullName evidence="2">Uncharacterized protein</fullName>
    </submittedName>
</protein>
<dbReference type="Proteomes" id="UP001500459">
    <property type="component" value="Unassembled WGS sequence"/>
</dbReference>